<gene>
    <name evidence="4" type="ORF">PT974_12364</name>
</gene>
<evidence type="ECO:0000256" key="1">
    <source>
        <dbReference type="ARBA" id="ARBA00013194"/>
    </source>
</evidence>
<comment type="caution">
    <text evidence="4">The sequence shown here is derived from an EMBL/GenBank/DDBJ whole genome shotgun (WGS) entry which is preliminary data.</text>
</comment>
<dbReference type="SUPFAM" id="SSF57850">
    <property type="entry name" value="RING/U-box"/>
    <property type="match status" value="1"/>
</dbReference>
<dbReference type="CDD" id="cd16453">
    <property type="entry name" value="RING-Ubox"/>
    <property type="match status" value="1"/>
</dbReference>
<dbReference type="Proteomes" id="UP001338125">
    <property type="component" value="Unassembled WGS sequence"/>
</dbReference>
<dbReference type="InterPro" id="IPR003613">
    <property type="entry name" value="Ubox_domain"/>
</dbReference>
<dbReference type="Pfam" id="PF04564">
    <property type="entry name" value="U-box"/>
    <property type="match status" value="1"/>
</dbReference>
<accession>A0ABR0S7T4</accession>
<feature type="domain" description="U-box" evidence="3">
    <location>
        <begin position="320"/>
        <end position="368"/>
    </location>
</feature>
<sequence length="402" mass="43966">MSTSTEKATATKTATDTATERLERLFDDHKNAAETELEAERQSITMEFARAQGRDKYIDAFTPGMVRLLRNLPGPADKGTTAGTFIAASPYSRAPMWGAILGAAYQLTAGLPGVMAAPKSERTGRLCKLAVDVAIAAGAAGLTAYAAKRLEAFLVKNASRILSIICNKEAAEAFLFKVLGGGLKVPAACGVLAATSLTALQALYYAATSAWANWHGDTIGSEMEWERMWKVLSLDNCLRTVISAASGTLAFCLAPVIGTGYLSFLIPVTLYFLSEWTLELAIARKTPYGGWSQWLASWFIDSRAPKRWAGGDYENFEKRIPEGLWCSISHEMVVDPVRSIRTGHLYEREQLYRWLQSKHKDPITRTKACSLDYVDSPCAAEHARRIGSLLNARPVPTPEETE</sequence>
<dbReference type="EMBL" id="JAVFKD010000016">
    <property type="protein sequence ID" value="KAK5988224.1"/>
    <property type="molecule type" value="Genomic_DNA"/>
</dbReference>
<keyword evidence="2" id="KW-0697">Rotamase</keyword>
<evidence type="ECO:0000256" key="2">
    <source>
        <dbReference type="ARBA" id="ARBA00023110"/>
    </source>
</evidence>
<name>A0ABR0S7T4_9HYPO</name>
<dbReference type="Gene3D" id="3.30.40.10">
    <property type="entry name" value="Zinc/RING finger domain, C3HC4 (zinc finger)"/>
    <property type="match status" value="1"/>
</dbReference>
<keyword evidence="5" id="KW-1185">Reference proteome</keyword>
<evidence type="ECO:0000313" key="4">
    <source>
        <dbReference type="EMBL" id="KAK5988224.1"/>
    </source>
</evidence>
<protein>
    <recommendedName>
        <fullName evidence="1">peptidylprolyl isomerase</fullName>
        <ecNumber evidence="1">5.2.1.8</ecNumber>
    </recommendedName>
</protein>
<reference evidence="4 5" key="1">
    <citation type="submission" date="2024-01" db="EMBL/GenBank/DDBJ databases">
        <title>Complete genome of Cladobotryum mycophilum ATHUM6906.</title>
        <authorList>
            <person name="Christinaki A.C."/>
            <person name="Myridakis A.I."/>
            <person name="Kouvelis V.N."/>
        </authorList>
    </citation>
    <scope>NUCLEOTIDE SEQUENCE [LARGE SCALE GENOMIC DNA]</scope>
    <source>
        <strain evidence="4 5">ATHUM6906</strain>
    </source>
</reference>
<proteinExistence type="predicted"/>
<evidence type="ECO:0000259" key="3">
    <source>
        <dbReference type="Pfam" id="PF04564"/>
    </source>
</evidence>
<dbReference type="EC" id="5.2.1.8" evidence="1"/>
<keyword evidence="2" id="KW-0413">Isomerase</keyword>
<dbReference type="InterPro" id="IPR013083">
    <property type="entry name" value="Znf_RING/FYVE/PHD"/>
</dbReference>
<evidence type="ECO:0000313" key="5">
    <source>
        <dbReference type="Proteomes" id="UP001338125"/>
    </source>
</evidence>
<organism evidence="4 5">
    <name type="scientific">Cladobotryum mycophilum</name>
    <dbReference type="NCBI Taxonomy" id="491253"/>
    <lineage>
        <taxon>Eukaryota</taxon>
        <taxon>Fungi</taxon>
        <taxon>Dikarya</taxon>
        <taxon>Ascomycota</taxon>
        <taxon>Pezizomycotina</taxon>
        <taxon>Sordariomycetes</taxon>
        <taxon>Hypocreomycetidae</taxon>
        <taxon>Hypocreales</taxon>
        <taxon>Hypocreaceae</taxon>
        <taxon>Cladobotryum</taxon>
    </lineage>
</organism>